<evidence type="ECO:0000313" key="2">
    <source>
        <dbReference type="EMBL" id="CAH3146257.1"/>
    </source>
</evidence>
<feature type="domain" description="Apple" evidence="1">
    <location>
        <begin position="86"/>
        <end position="155"/>
    </location>
</feature>
<name>A0AAU9XHT2_9CNID</name>
<evidence type="ECO:0000259" key="1">
    <source>
        <dbReference type="PROSITE" id="PS50948"/>
    </source>
</evidence>
<accession>A0AAU9XHT2</accession>
<dbReference type="SUPFAM" id="SSF57414">
    <property type="entry name" value="Hairpin loop containing domain-like"/>
    <property type="match status" value="1"/>
</dbReference>
<dbReference type="AlphaFoldDB" id="A0AAU9XHT2"/>
<dbReference type="InterPro" id="IPR003609">
    <property type="entry name" value="Pan_app"/>
</dbReference>
<reference evidence="2 3" key="1">
    <citation type="submission" date="2022-05" db="EMBL/GenBank/DDBJ databases">
        <authorList>
            <consortium name="Genoscope - CEA"/>
            <person name="William W."/>
        </authorList>
    </citation>
    <scope>NUCLEOTIDE SEQUENCE [LARGE SCALE GENOMIC DNA]</scope>
</reference>
<organism evidence="2 3">
    <name type="scientific">Pocillopora meandrina</name>
    <dbReference type="NCBI Taxonomy" id="46732"/>
    <lineage>
        <taxon>Eukaryota</taxon>
        <taxon>Metazoa</taxon>
        <taxon>Cnidaria</taxon>
        <taxon>Anthozoa</taxon>
        <taxon>Hexacorallia</taxon>
        <taxon>Scleractinia</taxon>
        <taxon>Astrocoeniina</taxon>
        <taxon>Pocilloporidae</taxon>
        <taxon>Pocillopora</taxon>
    </lineage>
</organism>
<dbReference type="Pfam" id="PF00024">
    <property type="entry name" value="PAN_1"/>
    <property type="match status" value="1"/>
</dbReference>
<evidence type="ECO:0000313" key="3">
    <source>
        <dbReference type="Proteomes" id="UP001159428"/>
    </source>
</evidence>
<proteinExistence type="predicted"/>
<dbReference type="EMBL" id="CALNXJ010000041">
    <property type="protein sequence ID" value="CAH3146257.1"/>
    <property type="molecule type" value="Genomic_DNA"/>
</dbReference>
<sequence>MPLVAAGELSDDTLLTIEITVANDVNIGEAIESDIVYGISDETNLIGIEIEFPAILHRQGTLVKLAMVGVLWFLVILVDTSKSLTCSEPVRSVTGKYLRGHVTSNSSTSSVGDCMQQCISVPQCKSINFRFKDLFCELNDACRYTHPWDYISREEHAYSDIHPDKEPFRNLHLNMTPSWLRAHASFIYSNSSHSATADQITFNAGSLKNAALLKVALVADGLLTEGTPLTVEITVAVNATYGQTDDSDLRLGVSDGSKFIGFEIPDKSNYQALAPCYGIQAKSGSSLSKIRVIAKKASNSQPSFYPGMFFLTIKPDQKRGSCLITPAHDGSFNKTVEYSEQLLVSQGLAFEVYKSDEKEKAGIKYVEVRISRN</sequence>
<gene>
    <name evidence="2" type="ORF">PMEA_00022900</name>
</gene>
<dbReference type="PROSITE" id="PS50948">
    <property type="entry name" value="PAN"/>
    <property type="match status" value="1"/>
</dbReference>
<comment type="caution">
    <text evidence="2">The sequence shown here is derived from an EMBL/GenBank/DDBJ whole genome shotgun (WGS) entry which is preliminary data.</text>
</comment>
<protein>
    <recommendedName>
        <fullName evidence="1">Apple domain-containing protein</fullName>
    </recommendedName>
</protein>
<dbReference type="Proteomes" id="UP001159428">
    <property type="component" value="Unassembled WGS sequence"/>
</dbReference>
<keyword evidence="3" id="KW-1185">Reference proteome</keyword>
<dbReference type="Gene3D" id="3.50.4.10">
    <property type="entry name" value="Hepatocyte Growth Factor"/>
    <property type="match status" value="1"/>
</dbReference>